<feature type="compositionally biased region" description="Basic residues" evidence="1">
    <location>
        <begin position="1"/>
        <end position="14"/>
    </location>
</feature>
<feature type="region of interest" description="Disordered" evidence="1">
    <location>
        <begin position="72"/>
        <end position="143"/>
    </location>
</feature>
<proteinExistence type="predicted"/>
<feature type="non-terminal residue" evidence="2">
    <location>
        <position position="143"/>
    </location>
</feature>
<feature type="non-terminal residue" evidence="2">
    <location>
        <position position="1"/>
    </location>
</feature>
<reference evidence="2" key="2">
    <citation type="submission" date="2014-01" db="EMBL/GenBank/DDBJ databases">
        <title>Streptomyces spp. symbionts of pine-infesting insects in two continents form a monophyletic lineage.</title>
        <authorList>
            <person name="Human Z.R."/>
            <person name="De Beer Z.W."/>
            <person name="Wingfield M.J."/>
            <person name="Slippers B."/>
            <person name="Venter S.N."/>
        </authorList>
    </citation>
    <scope>NUCLEOTIDE SEQUENCE</scope>
    <source>
        <strain evidence="2">NRRL B-16371</strain>
    </source>
</reference>
<gene>
    <name evidence="2" type="primary">gyrB</name>
</gene>
<organism evidence="2">
    <name type="scientific">Streptomyces lienomycini</name>
    <dbReference type="NCBI Taxonomy" id="284035"/>
    <lineage>
        <taxon>Bacteria</taxon>
        <taxon>Bacillati</taxon>
        <taxon>Actinomycetota</taxon>
        <taxon>Actinomycetes</taxon>
        <taxon>Kitasatosporales</taxon>
        <taxon>Streptomycetaceae</taxon>
        <taxon>Streptomyces</taxon>
    </lineage>
</organism>
<dbReference type="EMBL" id="HG423669">
    <property type="protein sequence ID" value="CDG58002.1"/>
    <property type="molecule type" value="Genomic_DNA"/>
</dbReference>
<dbReference type="AlphaFoldDB" id="W0UVM6"/>
<accession>W0UVM6</accession>
<name>W0UVM6_9ACTN</name>
<evidence type="ECO:0000256" key="1">
    <source>
        <dbReference type="SAM" id="MobiDB-lite"/>
    </source>
</evidence>
<feature type="compositionally biased region" description="Basic and acidic residues" evidence="1">
    <location>
        <begin position="88"/>
        <end position="101"/>
    </location>
</feature>
<reference evidence="2" key="1">
    <citation type="submission" date="2013-08" db="EMBL/GenBank/DDBJ databases">
        <authorList>
            <person name="Human Z."/>
        </authorList>
    </citation>
    <scope>NUCLEOTIDE SEQUENCE</scope>
    <source>
        <strain evidence="2">NRRL B-16371</strain>
    </source>
</reference>
<sequence>SARRGCLRRQRPVHAGRGGGQDRRPPVDAGVQAGCPHGGARPARGHRGDRYVGHLLGRRRHLRDHRLLLRDALPALPGDGVPQQGSEDQPRRRARVGEGHRGRGRGGRGREARGQERLVPLRGRHRRLRDVPQLPQGRAGAPH</sequence>
<evidence type="ECO:0000313" key="2">
    <source>
        <dbReference type="EMBL" id="CDG58002.1"/>
    </source>
</evidence>
<protein>
    <submittedName>
        <fullName evidence="2">DNA gyrase B-subunit</fullName>
    </submittedName>
</protein>
<feature type="region of interest" description="Disordered" evidence="1">
    <location>
        <begin position="1"/>
        <end position="49"/>
    </location>
</feature>